<dbReference type="PANTHER" id="PTHR43088">
    <property type="entry name" value="SUBUNIT OF PYRUVATE:FLAVODOXIN OXIDOREDUCTASE-RELATED"/>
    <property type="match status" value="1"/>
</dbReference>
<evidence type="ECO:0000313" key="6">
    <source>
        <dbReference type="EMBL" id="BBO72347.1"/>
    </source>
</evidence>
<dbReference type="Pfam" id="PF17147">
    <property type="entry name" value="PFOR_II"/>
    <property type="match status" value="1"/>
</dbReference>
<keyword evidence="1" id="KW-0560">Oxidoreductase</keyword>
<evidence type="ECO:0000259" key="2">
    <source>
        <dbReference type="Pfam" id="PF01855"/>
    </source>
</evidence>
<name>A0A5K7YIX9_9BACT</name>
<accession>A0A5K7YIX9</accession>
<protein>
    <submittedName>
        <fullName evidence="5">2-oxoglutarate ferredoxin oxidoreductase subunit alpha</fullName>
    </submittedName>
</protein>
<evidence type="ECO:0000313" key="4">
    <source>
        <dbReference type="EMBL" id="BBO68468.1"/>
    </source>
</evidence>
<dbReference type="EMBL" id="AP021874">
    <property type="protein sequence ID" value="BBO72347.1"/>
    <property type="molecule type" value="Genomic_DNA"/>
</dbReference>
<dbReference type="PANTHER" id="PTHR43088:SF1">
    <property type="entry name" value="SUBUNIT OF PYRUVATE:FLAVODOXIN OXIDOREDUCTASE"/>
    <property type="match status" value="1"/>
</dbReference>
<keyword evidence="7" id="KW-1185">Reference proteome</keyword>
<evidence type="ECO:0000313" key="5">
    <source>
        <dbReference type="EMBL" id="BBO68483.1"/>
    </source>
</evidence>
<reference evidence="5 7" key="1">
    <citation type="submission" date="2019-11" db="EMBL/GenBank/DDBJ databases">
        <title>Comparative genomics of hydrocarbon-degrading Desulfosarcina strains.</title>
        <authorList>
            <person name="Watanabe M."/>
            <person name="Kojima H."/>
            <person name="Fukui M."/>
        </authorList>
    </citation>
    <scope>NUCLEOTIDE SEQUENCE [LARGE SCALE GENOMIC DNA]</scope>
    <source>
        <strain evidence="5 7">PL12</strain>
    </source>
</reference>
<dbReference type="KEGG" id="dalk:DSCA_23980"/>
<evidence type="ECO:0000256" key="1">
    <source>
        <dbReference type="ARBA" id="ARBA00023002"/>
    </source>
</evidence>
<dbReference type="NCBIfam" id="NF006412">
    <property type="entry name" value="PRK08659.1"/>
    <property type="match status" value="1"/>
</dbReference>
<dbReference type="EMBL" id="AP021874">
    <property type="protein sequence ID" value="BBO68468.1"/>
    <property type="molecule type" value="Genomic_DNA"/>
</dbReference>
<dbReference type="KEGG" id="dalk:DSCA_24130"/>
<dbReference type="SUPFAM" id="SSF52922">
    <property type="entry name" value="TK C-terminal domain-like"/>
    <property type="match status" value="1"/>
</dbReference>
<dbReference type="InterPro" id="IPR009014">
    <property type="entry name" value="Transketo_C/PFOR_II"/>
</dbReference>
<dbReference type="EMBL" id="AP021874">
    <property type="protein sequence ID" value="BBO68483.1"/>
    <property type="molecule type" value="Genomic_DNA"/>
</dbReference>
<dbReference type="SUPFAM" id="SSF52518">
    <property type="entry name" value="Thiamin diphosphate-binding fold (THDP-binding)"/>
    <property type="match status" value="1"/>
</dbReference>
<dbReference type="FunFam" id="3.40.50.970:FF:000022">
    <property type="entry name" value="2-oxoglutarate ferredoxin oxidoreductase alpha subunit"/>
    <property type="match status" value="1"/>
</dbReference>
<dbReference type="InterPro" id="IPR052368">
    <property type="entry name" value="2-oxoacid_oxidoreductase"/>
</dbReference>
<dbReference type="Gene3D" id="3.40.50.920">
    <property type="match status" value="1"/>
</dbReference>
<proteinExistence type="predicted"/>
<organism evidence="5 7">
    <name type="scientific">Desulfosarcina alkanivorans</name>
    <dbReference type="NCBI Taxonomy" id="571177"/>
    <lineage>
        <taxon>Bacteria</taxon>
        <taxon>Pseudomonadati</taxon>
        <taxon>Thermodesulfobacteriota</taxon>
        <taxon>Desulfobacteria</taxon>
        <taxon>Desulfobacterales</taxon>
        <taxon>Desulfosarcinaceae</taxon>
        <taxon>Desulfosarcina</taxon>
    </lineage>
</organism>
<dbReference type="InterPro" id="IPR033412">
    <property type="entry name" value="PFOR_II"/>
</dbReference>
<dbReference type="KEGG" id="dalk:DSCA_62770"/>
<dbReference type="GO" id="GO:0016491">
    <property type="term" value="F:oxidoreductase activity"/>
    <property type="evidence" value="ECO:0007669"/>
    <property type="project" value="UniProtKB-KW"/>
</dbReference>
<dbReference type="InterPro" id="IPR002880">
    <property type="entry name" value="Pyrv_Fd/Flavodoxin_OxRdtase_N"/>
</dbReference>
<dbReference type="RefSeq" id="WP_155316640.1">
    <property type="nucleotide sequence ID" value="NZ_AP021874.1"/>
</dbReference>
<dbReference type="OrthoDB" id="9794954at2"/>
<feature type="domain" description="Pyruvate flavodoxin/ferredoxin oxidoreductase pyrimidine binding" evidence="2">
    <location>
        <begin position="16"/>
        <end position="195"/>
    </location>
</feature>
<evidence type="ECO:0000313" key="7">
    <source>
        <dbReference type="Proteomes" id="UP000427906"/>
    </source>
</evidence>
<dbReference type="CDD" id="cd07034">
    <property type="entry name" value="TPP_PYR_PFOR_IOR-alpha_like"/>
    <property type="match status" value="1"/>
</dbReference>
<feature type="domain" description="Pyruvate:ferredoxin oxidoreductase core" evidence="3">
    <location>
        <begin position="276"/>
        <end position="370"/>
    </location>
</feature>
<gene>
    <name evidence="5" type="primary">korA_2</name>
    <name evidence="4" type="synonym">korA_1</name>
    <name evidence="6" type="synonym">korA_3</name>
    <name evidence="4" type="ORF">DSCA_23980</name>
    <name evidence="5" type="ORF">DSCA_24130</name>
    <name evidence="6" type="ORF">DSCA_62770</name>
</gene>
<evidence type="ECO:0000259" key="3">
    <source>
        <dbReference type="Pfam" id="PF17147"/>
    </source>
</evidence>
<dbReference type="InterPro" id="IPR029061">
    <property type="entry name" value="THDP-binding"/>
</dbReference>
<dbReference type="AlphaFoldDB" id="A0A5K7YIX9"/>
<sequence length="382" mass="42042">MTRQIKFIQGNQACVEGALYAGLDFFAGYPITPSTEIAEHLSKRLPQIGGKFIQMEDEIASMCAVIGASLTGHKVLTATSGPGFSLKQEALGYAVMAEIPCVIVNVQRGGPSTGVPTHVSQGDVMQARWGTHGDHSIVALTASNHQDVFAMTVEAFNIAETFRTPVVLLFDEVVGHMRERLEIPEPGEIPLVERLRTAVKGGVDYHPYLPREDGRLPMSDFGGVHRYNVTGLVHDMWGFPSDNPKIVHGLLRHLVDKIENNAAQMARYKTFYLEDAETVLVSFGSSARSALHIVESLRPRGEKIGLLELQTLWPFPAEVIRQYCNAARTTVVVEMNMGQVCQMVKTTVDHPERVFLANRIDGAFITPTDIKNILRLIKGKGV</sequence>
<dbReference type="Proteomes" id="UP000427906">
    <property type="component" value="Chromosome"/>
</dbReference>
<dbReference type="Pfam" id="PF01855">
    <property type="entry name" value="POR_N"/>
    <property type="match status" value="1"/>
</dbReference>
<dbReference type="Gene3D" id="3.40.50.970">
    <property type="match status" value="1"/>
</dbReference>